<dbReference type="EMBL" id="CP029077">
    <property type="protein sequence ID" value="QED23076.1"/>
    <property type="molecule type" value="Genomic_DNA"/>
</dbReference>
<feature type="domain" description="PD-(D/E)XK endonuclease-like" evidence="1">
    <location>
        <begin position="503"/>
        <end position="708"/>
    </location>
</feature>
<name>A0A5B8XDI5_9RICK</name>
<sequence>MIFIYKNAKILDAYNLITSTHNHDAIIFNNKYLDINDQNTISFCEFIAQNKEFSLVSNEGRLNFILQITKDLTLAKKIISYIENYHKNIVKNTEYEHIIITYSDLLKQSNFIDFDLNIDALLQKALDFVQKSAQKFLFLGIDFAKYFTFFKDIAMLKNVDIVFLNNQHYNDINTEKALEYCGQNDITITNIQNAPHACQCEIIQFATENSKISYITEEITKLQNKKIAVISDDIYNLELFESIIKSKNIACHSGEFLAKVNIINEIAKIAFNKIKFKLYITDFLHKLFPRYKNDINRLQNEIIEKNISSQKKIIAVMKNIFHGNADIENVIQVLGCIQKNGLISEFLNNCNKIYNISEYLELKSYNGIMYKNYNELVEILNILHNEINKKEDISGNVDGINVFILSHEKARFEQFDTIFFLESKTTFTSENQKNKYFVDIANFIDQCSNFIIPTTNNLISIKAFMQAVNIEPKISSYNENNDNTNHSNRTAISDFSSKMPNKISYSAIKLYIDNPYDFYIKYILKLRKQESFANATIGIARHEILQNIANFLNLNKMLDIDDIKAKIKDEILPRYDDNNLNSKILNAEMTDFVDLIYKLLSKILKNGGKIVTEEIYETSIVIDNREIKIIAKPDILAIYDDYFELYDLKTGSNAHKDITISGEISMKNPQLLMYANVISDSLKRPVKDFSYIYFNQDVKYIKSFSQEIDKENILTICEKCNTFITNILQKIYTDGEFINDINETNYWYFAKE</sequence>
<organism evidence="2 3">
    <name type="scientific">Candidatus Deianiraea vastatrix</name>
    <dbReference type="NCBI Taxonomy" id="2163644"/>
    <lineage>
        <taxon>Bacteria</taxon>
        <taxon>Pseudomonadati</taxon>
        <taxon>Pseudomonadota</taxon>
        <taxon>Alphaproteobacteria</taxon>
        <taxon>Rickettsiales</taxon>
        <taxon>Candidatus Deianiraeaceae</taxon>
        <taxon>Candidatus Deianiraea</taxon>
    </lineage>
</organism>
<gene>
    <name evidence="2" type="ORF">Deia_00269</name>
</gene>
<dbReference type="Gene3D" id="3.90.320.10">
    <property type="match status" value="1"/>
</dbReference>
<protein>
    <submittedName>
        <fullName evidence="2">PD-(D/E)XK nuclease superfamily protein</fullName>
    </submittedName>
</protein>
<evidence type="ECO:0000313" key="2">
    <source>
        <dbReference type="EMBL" id="QED23076.1"/>
    </source>
</evidence>
<dbReference type="InterPro" id="IPR038726">
    <property type="entry name" value="PDDEXK_AddAB-type"/>
</dbReference>
<proteinExistence type="predicted"/>
<evidence type="ECO:0000313" key="3">
    <source>
        <dbReference type="Proteomes" id="UP000321934"/>
    </source>
</evidence>
<dbReference type="RefSeq" id="WP_146820374.1">
    <property type="nucleotide sequence ID" value="NZ_CP029077.1"/>
</dbReference>
<evidence type="ECO:0000259" key="1">
    <source>
        <dbReference type="Pfam" id="PF12705"/>
    </source>
</evidence>
<dbReference type="Pfam" id="PF12705">
    <property type="entry name" value="PDDEXK_1"/>
    <property type="match status" value="1"/>
</dbReference>
<reference evidence="2 3" key="1">
    <citation type="journal article" date="2019" name="ISME J.">
        <title>Deianiraea, an extracellular bacterium associated with the ciliate Paramecium, suggests an alternative scenario for the evolution of Rickettsiales.</title>
        <authorList>
            <person name="Castelli M."/>
            <person name="Sabaneyeva E."/>
            <person name="Lanzoni O."/>
            <person name="Lebedeva N."/>
            <person name="Floriano A.M."/>
            <person name="Gaiarsa S."/>
            <person name="Benken K."/>
            <person name="Modeo L."/>
            <person name="Bandi C."/>
            <person name="Potekhin A."/>
            <person name="Sassera D."/>
            <person name="Petroni G."/>
        </authorList>
    </citation>
    <scope>NUCLEOTIDE SEQUENCE [LARGE SCALE GENOMIC DNA]</scope>
    <source>
        <strain evidence="2">CyL4-1</strain>
    </source>
</reference>
<keyword evidence="3" id="KW-1185">Reference proteome</keyword>
<accession>A0A5B8XDI5</accession>
<dbReference type="OrthoDB" id="9780606at2"/>
<dbReference type="AlphaFoldDB" id="A0A5B8XDI5"/>
<dbReference type="InterPro" id="IPR011604">
    <property type="entry name" value="PDDEXK-like_dom_sf"/>
</dbReference>
<dbReference type="Proteomes" id="UP000321934">
    <property type="component" value="Chromosome"/>
</dbReference>